<dbReference type="Proteomes" id="UP000309340">
    <property type="component" value="Unassembled WGS sequence"/>
</dbReference>
<comment type="similarity">
    <text evidence="2 4">Belongs to the pyridoxal phosphate-binding protein YggS/PROSC family.</text>
</comment>
<evidence type="ECO:0000256" key="3">
    <source>
        <dbReference type="PIRSR" id="PIRSR004848-1"/>
    </source>
</evidence>
<dbReference type="EMBL" id="NAJQ01000234">
    <property type="protein sequence ID" value="TKA74221.1"/>
    <property type="molecule type" value="Genomic_DNA"/>
</dbReference>
<dbReference type="CDD" id="cd06822">
    <property type="entry name" value="PLPDE_III_YBL036c_euk"/>
    <property type="match status" value="1"/>
</dbReference>
<comment type="caution">
    <text evidence="7">The sequence shown here is derived from an EMBL/GenBank/DDBJ whole genome shotgun (WGS) entry which is preliminary data.</text>
</comment>
<evidence type="ECO:0000313" key="7">
    <source>
        <dbReference type="EMBL" id="TKA74221.1"/>
    </source>
</evidence>
<sequence>MPNDDMRIEPQRAKQLAGNISNVYQRIEKVASGRKVRLIAVSKLKPANDILALHHQEPHKHLDFGENYAQELTEKAGLLPKSIRWHMIGALQTNKCKPLAEQVSNLYCVSSVDTAKKADALEKGRAALAEKQELSSKLRVLVQVNTSGEAEKSGVEPGETAELCRHVREKCPHLQLAGVMTIGAIARSQQAATGEGVNEDFVALRETRDKVGKELGFDAGELELSMGMSSDFEAAIGQGSDEVRVGTTIFGDRPAKKDARVKNETTDEKP</sequence>
<dbReference type="NCBIfam" id="TIGR00044">
    <property type="entry name" value="YggS family pyridoxal phosphate-dependent enzyme"/>
    <property type="match status" value="1"/>
</dbReference>
<dbReference type="PROSITE" id="PS01211">
    <property type="entry name" value="UPF0001"/>
    <property type="match status" value="1"/>
</dbReference>
<accession>A0A4U0XDE8</accession>
<evidence type="ECO:0000256" key="4">
    <source>
        <dbReference type="RuleBase" id="RU004514"/>
    </source>
</evidence>
<dbReference type="GO" id="GO:0030170">
    <property type="term" value="F:pyridoxal phosphate binding"/>
    <property type="evidence" value="ECO:0007669"/>
    <property type="project" value="UniProtKB-UniRule"/>
</dbReference>
<dbReference type="Pfam" id="PF01168">
    <property type="entry name" value="Ala_racemase_N"/>
    <property type="match status" value="1"/>
</dbReference>
<protein>
    <recommendedName>
        <fullName evidence="2">Pyridoxal phosphate homeostasis protein</fullName>
        <shortName evidence="2">PLP homeostasis protein</shortName>
    </recommendedName>
</protein>
<dbReference type="FunFam" id="3.20.20.10:FF:000007">
    <property type="entry name" value="Pyridoxal phosphate homeostasis protein"/>
    <property type="match status" value="1"/>
</dbReference>
<evidence type="ECO:0000256" key="2">
    <source>
        <dbReference type="HAMAP-Rule" id="MF_03225"/>
    </source>
</evidence>
<dbReference type="PANTHER" id="PTHR10146:SF14">
    <property type="entry name" value="PYRIDOXAL PHOSPHATE HOMEOSTASIS PROTEIN"/>
    <property type="match status" value="1"/>
</dbReference>
<gene>
    <name evidence="7" type="ORF">B0A55_06290</name>
</gene>
<dbReference type="HAMAP" id="MF_02087">
    <property type="entry name" value="PLP_homeostasis"/>
    <property type="match status" value="1"/>
</dbReference>
<dbReference type="STRING" id="329884.A0A4U0XDE8"/>
<keyword evidence="8" id="KW-1185">Reference proteome</keyword>
<comment type="cofactor">
    <cofactor evidence="3">
        <name>pyridoxal 5'-phosphate</name>
        <dbReference type="ChEBI" id="CHEBI:597326"/>
    </cofactor>
</comment>
<feature type="region of interest" description="Disordered" evidence="5">
    <location>
        <begin position="250"/>
        <end position="270"/>
    </location>
</feature>
<proteinExistence type="inferred from homology"/>
<evidence type="ECO:0000313" key="8">
    <source>
        <dbReference type="Proteomes" id="UP000309340"/>
    </source>
</evidence>
<reference evidence="7 8" key="1">
    <citation type="submission" date="2017-03" db="EMBL/GenBank/DDBJ databases">
        <title>Genomes of endolithic fungi from Antarctica.</title>
        <authorList>
            <person name="Coleine C."/>
            <person name="Masonjones S."/>
            <person name="Stajich J.E."/>
        </authorList>
    </citation>
    <scope>NUCLEOTIDE SEQUENCE [LARGE SCALE GENOMIC DNA]</scope>
    <source>
        <strain evidence="7 8">CCFEE 5184</strain>
    </source>
</reference>
<dbReference type="AlphaFoldDB" id="A0A4U0XDE8"/>
<keyword evidence="1 2" id="KW-0663">Pyridoxal phosphate</keyword>
<feature type="compositionally biased region" description="Basic and acidic residues" evidence="5">
    <location>
        <begin position="253"/>
        <end position="270"/>
    </location>
</feature>
<dbReference type="PANTHER" id="PTHR10146">
    <property type="entry name" value="PROLINE SYNTHETASE CO-TRANSCRIBED BACTERIAL HOMOLOG PROTEIN"/>
    <property type="match status" value="1"/>
</dbReference>
<dbReference type="OrthoDB" id="10264196at2759"/>
<dbReference type="Gene3D" id="3.20.20.10">
    <property type="entry name" value="Alanine racemase"/>
    <property type="match status" value="1"/>
</dbReference>
<evidence type="ECO:0000256" key="5">
    <source>
        <dbReference type="SAM" id="MobiDB-lite"/>
    </source>
</evidence>
<dbReference type="InterPro" id="IPR011078">
    <property type="entry name" value="PyrdxlP_homeostasis"/>
</dbReference>
<dbReference type="SUPFAM" id="SSF51419">
    <property type="entry name" value="PLP-binding barrel"/>
    <property type="match status" value="1"/>
</dbReference>
<dbReference type="PIRSF" id="PIRSF004848">
    <property type="entry name" value="YBL036c_PLPDEIII"/>
    <property type="match status" value="1"/>
</dbReference>
<evidence type="ECO:0000256" key="1">
    <source>
        <dbReference type="ARBA" id="ARBA00022898"/>
    </source>
</evidence>
<comment type="function">
    <text evidence="2">Pyridoxal 5'-phosphate (PLP)-binding protein, which may be involved in intracellular homeostatic regulation of pyridoxal 5'-phosphate (PLP), the active form of vitamin B6.</text>
</comment>
<dbReference type="InterPro" id="IPR001608">
    <property type="entry name" value="Ala_racemase_N"/>
</dbReference>
<organism evidence="7 8">
    <name type="scientific">Friedmanniomyces simplex</name>
    <dbReference type="NCBI Taxonomy" id="329884"/>
    <lineage>
        <taxon>Eukaryota</taxon>
        <taxon>Fungi</taxon>
        <taxon>Dikarya</taxon>
        <taxon>Ascomycota</taxon>
        <taxon>Pezizomycotina</taxon>
        <taxon>Dothideomycetes</taxon>
        <taxon>Dothideomycetidae</taxon>
        <taxon>Mycosphaerellales</taxon>
        <taxon>Teratosphaeriaceae</taxon>
        <taxon>Friedmanniomyces</taxon>
    </lineage>
</organism>
<evidence type="ECO:0000259" key="6">
    <source>
        <dbReference type="Pfam" id="PF01168"/>
    </source>
</evidence>
<feature type="modified residue" description="N6-(pyridoxal phosphate)lysine" evidence="2 3">
    <location>
        <position position="43"/>
    </location>
</feature>
<feature type="domain" description="Alanine racemase N-terminal" evidence="6">
    <location>
        <begin position="20"/>
        <end position="254"/>
    </location>
</feature>
<dbReference type="InterPro" id="IPR029066">
    <property type="entry name" value="PLP-binding_barrel"/>
</dbReference>
<name>A0A4U0XDE8_9PEZI</name>